<dbReference type="Gene3D" id="1.10.10.10">
    <property type="entry name" value="Winged helix-like DNA-binding domain superfamily/Winged helix DNA-binding domain"/>
    <property type="match status" value="1"/>
</dbReference>
<name>A0A7J7FWB1_CAMSI</name>
<dbReference type="Gene3D" id="1.10.8.430">
    <property type="entry name" value="Helical domain of apoptotic protease-activating factors"/>
    <property type="match status" value="1"/>
</dbReference>
<dbReference type="InterPro" id="IPR042197">
    <property type="entry name" value="Apaf_helical"/>
</dbReference>
<evidence type="ECO:0000259" key="9">
    <source>
        <dbReference type="Pfam" id="PF25019"/>
    </source>
</evidence>
<sequence length="997" mass="113855">MFGMRTNYDNWDSLRSPFRYGEHGSRVIVTTRNESVSSIMQTVPIHRLQQLSDEDCWKLFAKHAFDKGDCGAHPNLERIGKEIVKKCKGLPLAAKTLAGLLRSKRDVEDWNNILKSGIWDLPKEKSNILPALKLSYHYLPSHLKRCFAYCSIFPKDYEFEKKRLVLMWMAEGFVEQPRSNKTREEVGYECFYELQSRSFFQQSNANSHCFVMHDLVNDLAQAVSGDFCYMLENDNTHHISERVHHFSCVRGTFDGFEKYKLINEAKFLRTFLTLEPANDSDSWLSKKVLDDILPNLTCLRVLSLPCYEIMELPHSIGNLLHLRYLDLSYTKIKQLPESVCTMYNLETLLLYNCRQLTTLPVNLRNLIQLHHLDITGTNLQEMPMQMSQLKDLQLLTAFVVGKSKGLGIEELKDLRHLQRRLSISSLQNVTNGMGAMEAKLEEKMYLEELVLEWSSSTNDSEKERDVLDKLKPHTNLKRLEIKNFGGTRFPDWLVDKSFCNIAHLSLDNCEYCFSLPPFGQLPSLKELEISRMQGITKVGHEFYGDSSLSKPFQSLETLRFEEMLEWVNWYILESGEFSKLKVLEVIKCPKLIGGLPKHIPSCVRLEIQKCSRLMAQLSNSCGAGTSELVLNRCDGVELGRRGLSSLTKLKISGMPNLKELTPELCTLTNLKEFRVDSCPSLLSFPDTGLPPMLTHLSICHCKVLHSLLPRPEDMENCYKSLETLSLSRCDALKPMWLGFFPKLRSLGIRFCTNFNSITDLNMLGLQNLTSLESLFLSGFSNLISFPQGGLPGLKLTNFRIRQCKKLESLPEGMHALFPSLQSLELVGCREIKSFPEGGLPSSLRSLEIQNCSKLTVRRREWDLQRLPSLRHFRLVGGDGVESFPEEGLLPATLMSLRIDYLPNLKSLNNWGLQLLGSLKYIKILGCPQLQSLVEEGLPTSLFMLEFFGCPMLKPRYLKGEGQDWHKIACVPVIHMDGEVIFDQLTLRPAMDSQPVFI</sequence>
<keyword evidence="6" id="KW-0067">ATP-binding</keyword>
<keyword evidence="2" id="KW-0433">Leucine-rich repeat</keyword>
<organism evidence="10 11">
    <name type="scientific">Camellia sinensis</name>
    <name type="common">Tea plant</name>
    <name type="synonym">Thea sinensis</name>
    <dbReference type="NCBI Taxonomy" id="4442"/>
    <lineage>
        <taxon>Eukaryota</taxon>
        <taxon>Viridiplantae</taxon>
        <taxon>Streptophyta</taxon>
        <taxon>Embryophyta</taxon>
        <taxon>Tracheophyta</taxon>
        <taxon>Spermatophyta</taxon>
        <taxon>Magnoliopsida</taxon>
        <taxon>eudicotyledons</taxon>
        <taxon>Gunneridae</taxon>
        <taxon>Pentapetalae</taxon>
        <taxon>asterids</taxon>
        <taxon>Ericales</taxon>
        <taxon>Theaceae</taxon>
        <taxon>Camellia</taxon>
    </lineage>
</organism>
<dbReference type="GO" id="GO:0043531">
    <property type="term" value="F:ADP binding"/>
    <property type="evidence" value="ECO:0007669"/>
    <property type="project" value="InterPro"/>
</dbReference>
<comment type="caution">
    <text evidence="10">The sequence shown here is derived from an EMBL/GenBank/DDBJ whole genome shotgun (WGS) entry which is preliminary data.</text>
</comment>
<evidence type="ECO:0000313" key="11">
    <source>
        <dbReference type="Proteomes" id="UP000593564"/>
    </source>
</evidence>
<evidence type="ECO:0000259" key="8">
    <source>
        <dbReference type="Pfam" id="PF23559"/>
    </source>
</evidence>
<dbReference type="GO" id="GO:0005524">
    <property type="term" value="F:ATP binding"/>
    <property type="evidence" value="ECO:0007669"/>
    <property type="project" value="UniProtKB-KW"/>
</dbReference>
<keyword evidence="11" id="KW-1185">Reference proteome</keyword>
<dbReference type="PANTHER" id="PTHR36766:SF51">
    <property type="entry name" value="DISEASE RESISTANCE RPP13-LIKE PROTEIN 1"/>
    <property type="match status" value="1"/>
</dbReference>
<dbReference type="InterPro" id="IPR058922">
    <property type="entry name" value="WHD_DRP"/>
</dbReference>
<dbReference type="Pfam" id="PF23559">
    <property type="entry name" value="WHD_DRP"/>
    <property type="match status" value="1"/>
</dbReference>
<evidence type="ECO:0000313" key="10">
    <source>
        <dbReference type="EMBL" id="KAF5932645.1"/>
    </source>
</evidence>
<dbReference type="Proteomes" id="UP000593564">
    <property type="component" value="Unassembled WGS sequence"/>
</dbReference>
<evidence type="ECO:0000256" key="4">
    <source>
        <dbReference type="ARBA" id="ARBA00022741"/>
    </source>
</evidence>
<reference evidence="11" key="1">
    <citation type="journal article" date="2020" name="Nat. Commun.">
        <title>Genome assembly of wild tea tree DASZ reveals pedigree and selection history of tea varieties.</title>
        <authorList>
            <person name="Zhang W."/>
            <person name="Zhang Y."/>
            <person name="Qiu H."/>
            <person name="Guo Y."/>
            <person name="Wan H."/>
            <person name="Zhang X."/>
            <person name="Scossa F."/>
            <person name="Alseekh S."/>
            <person name="Zhang Q."/>
            <person name="Wang P."/>
            <person name="Xu L."/>
            <person name="Schmidt M.H."/>
            <person name="Jia X."/>
            <person name="Li D."/>
            <person name="Zhu A."/>
            <person name="Guo F."/>
            <person name="Chen W."/>
            <person name="Ni D."/>
            <person name="Usadel B."/>
            <person name="Fernie A.R."/>
            <person name="Wen W."/>
        </authorList>
    </citation>
    <scope>NUCLEOTIDE SEQUENCE [LARGE SCALE GENOMIC DNA]</scope>
    <source>
        <strain evidence="11">cv. G240</strain>
    </source>
</reference>
<dbReference type="FunFam" id="1.10.10.10:FF:000322">
    <property type="entry name" value="Probable disease resistance protein At1g63360"/>
    <property type="match status" value="1"/>
</dbReference>
<dbReference type="Pfam" id="PF00931">
    <property type="entry name" value="NB-ARC"/>
    <property type="match status" value="1"/>
</dbReference>
<protein>
    <recommendedName>
        <fullName evidence="12">NB-ARC domain-containing protein</fullName>
    </recommendedName>
</protein>
<dbReference type="InterPro" id="IPR032675">
    <property type="entry name" value="LRR_dom_sf"/>
</dbReference>
<feature type="domain" description="R13L1/DRL21-like LRR repeat region" evidence="9">
    <location>
        <begin position="408"/>
        <end position="532"/>
    </location>
</feature>
<feature type="domain" description="NB-ARC" evidence="7">
    <location>
        <begin position="8"/>
        <end position="68"/>
    </location>
</feature>
<dbReference type="AlphaFoldDB" id="A0A7J7FWB1"/>
<keyword evidence="4" id="KW-0547">Nucleotide-binding</keyword>
<dbReference type="InterPro" id="IPR056789">
    <property type="entry name" value="LRR_R13L1-DRL21"/>
</dbReference>
<evidence type="ECO:0008006" key="12">
    <source>
        <dbReference type="Google" id="ProtNLM"/>
    </source>
</evidence>
<dbReference type="InterPro" id="IPR027417">
    <property type="entry name" value="P-loop_NTPase"/>
</dbReference>
<evidence type="ECO:0000256" key="6">
    <source>
        <dbReference type="ARBA" id="ARBA00022840"/>
    </source>
</evidence>
<proteinExistence type="inferred from homology"/>
<dbReference type="SUPFAM" id="SSF52058">
    <property type="entry name" value="L domain-like"/>
    <property type="match status" value="2"/>
</dbReference>
<evidence type="ECO:0000259" key="7">
    <source>
        <dbReference type="Pfam" id="PF00931"/>
    </source>
</evidence>
<dbReference type="InterPro" id="IPR002182">
    <property type="entry name" value="NB-ARC"/>
</dbReference>
<feature type="domain" description="Disease resistance protein winged helix" evidence="8">
    <location>
        <begin position="152"/>
        <end position="220"/>
    </location>
</feature>
<evidence type="ECO:0000256" key="5">
    <source>
        <dbReference type="ARBA" id="ARBA00022821"/>
    </source>
</evidence>
<dbReference type="Pfam" id="PF25019">
    <property type="entry name" value="LRR_R13L1-DRL21"/>
    <property type="match status" value="1"/>
</dbReference>
<dbReference type="PANTHER" id="PTHR36766">
    <property type="entry name" value="PLANT BROAD-SPECTRUM MILDEW RESISTANCE PROTEIN RPW8"/>
    <property type="match status" value="1"/>
</dbReference>
<accession>A0A7J7FWB1</accession>
<comment type="similarity">
    <text evidence="1">Belongs to the disease resistance NB-LRR family.</text>
</comment>
<dbReference type="GO" id="GO:0006952">
    <property type="term" value="P:defense response"/>
    <property type="evidence" value="ECO:0007669"/>
    <property type="project" value="UniProtKB-KW"/>
</dbReference>
<evidence type="ECO:0000256" key="3">
    <source>
        <dbReference type="ARBA" id="ARBA00022737"/>
    </source>
</evidence>
<dbReference type="Gene3D" id="3.80.10.10">
    <property type="entry name" value="Ribonuclease Inhibitor"/>
    <property type="match status" value="3"/>
</dbReference>
<dbReference type="SUPFAM" id="SSF52540">
    <property type="entry name" value="P-loop containing nucleoside triphosphate hydrolases"/>
    <property type="match status" value="1"/>
</dbReference>
<evidence type="ECO:0000256" key="1">
    <source>
        <dbReference type="ARBA" id="ARBA00008894"/>
    </source>
</evidence>
<keyword evidence="5" id="KW-0611">Plant defense</keyword>
<gene>
    <name evidence="10" type="ORF">HYC85_028816</name>
</gene>
<evidence type="ECO:0000256" key="2">
    <source>
        <dbReference type="ARBA" id="ARBA00022614"/>
    </source>
</evidence>
<dbReference type="InterPro" id="IPR036388">
    <property type="entry name" value="WH-like_DNA-bd_sf"/>
</dbReference>
<dbReference type="EMBL" id="JACBKZ010000014">
    <property type="protein sequence ID" value="KAF5932645.1"/>
    <property type="molecule type" value="Genomic_DNA"/>
</dbReference>
<keyword evidence="3" id="KW-0677">Repeat</keyword>
<reference evidence="10 11" key="2">
    <citation type="submission" date="2020-07" db="EMBL/GenBank/DDBJ databases">
        <title>Genome assembly of wild tea tree DASZ reveals pedigree and selection history of tea varieties.</title>
        <authorList>
            <person name="Zhang W."/>
        </authorList>
    </citation>
    <scope>NUCLEOTIDE SEQUENCE [LARGE SCALE GENOMIC DNA]</scope>
    <source>
        <strain evidence="11">cv. G240</strain>
        <tissue evidence="10">Leaf</tissue>
    </source>
</reference>